<comment type="cofactor">
    <cofactor evidence="1">
        <name>Zn(2+)</name>
        <dbReference type="ChEBI" id="CHEBI:29105"/>
    </cofactor>
</comment>
<keyword evidence="3" id="KW-0645">Protease</keyword>
<feature type="region of interest" description="Disordered" evidence="8">
    <location>
        <begin position="29"/>
        <end position="85"/>
    </location>
</feature>
<feature type="compositionally biased region" description="Polar residues" evidence="8">
    <location>
        <begin position="31"/>
        <end position="45"/>
    </location>
</feature>
<dbReference type="InterPro" id="IPR016047">
    <property type="entry name" value="M23ase_b-sheet_dom"/>
</dbReference>
<dbReference type="InterPro" id="IPR050570">
    <property type="entry name" value="Cell_wall_metabolism_enzyme"/>
</dbReference>
<dbReference type="Gene3D" id="2.70.70.10">
    <property type="entry name" value="Glucose Permease (Domain IIA)"/>
    <property type="match status" value="1"/>
</dbReference>
<sequence>MRIKIAIVFFAALSIMLGVWLHYSSKDPVLTPSSNSPQTPSVNTMTEASQSNQTESSASSSIDATSFYDPNVKDDESDEIEAEPKIDLTGLPENARDALLSLFDGLEQAIKIKNQFAHTVVNGDTLKDILELSGLEPDAYLPLLDEYPELKKLRAGQQIYWITDNQNELEYLNWLVSEREERIYERDENRKFKHRIIKKQSVWKREILKGKIEGSFNSSLHSLGLQSRQINQLSSALQWQTNLKKLKKGDKFALYISREYIEDKLTGQGNVEAIHIVTGGKSYYAIQASNGRFYNNQGETLSKGFARYPLQRQGRISSPFNPRRKHPITGRISPHKGVDFSLPVGSPVIAPADGTVEKVAYQASGAGRYIIVRHSKEYQTVYMHLSKSLVKAGQTIKKGQRIAFSGNTGRSTGPHLHYEFHINGRPVNPMTVKLPNSSRGLANAERKQFLVRAKEIERKLKITP</sequence>
<dbReference type="InterPro" id="IPR045834">
    <property type="entry name" value="Csd3_N2"/>
</dbReference>
<evidence type="ECO:0000259" key="9">
    <source>
        <dbReference type="Pfam" id="PF01551"/>
    </source>
</evidence>
<dbReference type="STRING" id="123822.B0188_10085"/>
<evidence type="ECO:0000256" key="1">
    <source>
        <dbReference type="ARBA" id="ARBA00001947"/>
    </source>
</evidence>
<dbReference type="InterPro" id="IPR011055">
    <property type="entry name" value="Dup_hybrid_motif"/>
</dbReference>
<dbReference type="Gene3D" id="3.10.450.350">
    <property type="match status" value="2"/>
</dbReference>
<keyword evidence="4" id="KW-0479">Metal-binding</keyword>
<feature type="domain" description="M23ase beta-sheet core" evidence="9">
    <location>
        <begin position="334"/>
        <end position="429"/>
    </location>
</feature>
<dbReference type="Pfam" id="PF19425">
    <property type="entry name" value="Csd3_N2"/>
    <property type="match status" value="1"/>
</dbReference>
<dbReference type="GO" id="GO:0030313">
    <property type="term" value="C:cell envelope"/>
    <property type="evidence" value="ECO:0007669"/>
    <property type="project" value="UniProtKB-SubCell"/>
</dbReference>
<accession>A0A1T0AVQ8</accession>
<evidence type="ECO:0000256" key="7">
    <source>
        <dbReference type="ARBA" id="ARBA00023049"/>
    </source>
</evidence>
<evidence type="ECO:0000256" key="2">
    <source>
        <dbReference type="ARBA" id="ARBA00004196"/>
    </source>
</evidence>
<feature type="domain" description="Csd3-like second N-terminal" evidence="10">
    <location>
        <begin position="201"/>
        <end position="322"/>
    </location>
</feature>
<dbReference type="PANTHER" id="PTHR21666">
    <property type="entry name" value="PEPTIDASE-RELATED"/>
    <property type="match status" value="1"/>
</dbReference>
<evidence type="ECO:0000256" key="5">
    <source>
        <dbReference type="ARBA" id="ARBA00022801"/>
    </source>
</evidence>
<organism evidence="11 12">
    <name type="scientific">[Haemophilus] felis</name>
    <dbReference type="NCBI Taxonomy" id="123822"/>
    <lineage>
        <taxon>Bacteria</taxon>
        <taxon>Pseudomonadati</taxon>
        <taxon>Pseudomonadota</taxon>
        <taxon>Gammaproteobacteria</taxon>
        <taxon>Pasteurellales</taxon>
        <taxon>Pasteurellaceae</taxon>
    </lineage>
</organism>
<dbReference type="GO" id="GO:0046872">
    <property type="term" value="F:metal ion binding"/>
    <property type="evidence" value="ECO:0007669"/>
    <property type="project" value="UniProtKB-KW"/>
</dbReference>
<reference evidence="11 12" key="1">
    <citation type="submission" date="2017-02" db="EMBL/GenBank/DDBJ databases">
        <title>Draft genome sequence of Haemophilus felis CCUG 31170 type strain.</title>
        <authorList>
            <person name="Engstrom-Jakobsson H."/>
            <person name="Salva-Serra F."/>
            <person name="Thorell K."/>
            <person name="Gonzales-Siles L."/>
            <person name="Karlsson R."/>
            <person name="Boulund F."/>
            <person name="Engstrand L."/>
            <person name="Kristiansson E."/>
            <person name="Moore E."/>
        </authorList>
    </citation>
    <scope>NUCLEOTIDE SEQUENCE [LARGE SCALE GENOMIC DNA]</scope>
    <source>
        <strain evidence="11 12">CCUG 31170</strain>
    </source>
</reference>
<comment type="caution">
    <text evidence="11">The sequence shown here is derived from an EMBL/GenBank/DDBJ whole genome shotgun (WGS) entry which is preliminary data.</text>
</comment>
<dbReference type="CDD" id="cd12797">
    <property type="entry name" value="M23_peptidase"/>
    <property type="match status" value="1"/>
</dbReference>
<proteinExistence type="predicted"/>
<dbReference type="Proteomes" id="UP000190023">
    <property type="component" value="Unassembled WGS sequence"/>
</dbReference>
<evidence type="ECO:0000259" key="10">
    <source>
        <dbReference type="Pfam" id="PF19425"/>
    </source>
</evidence>
<dbReference type="NCBIfam" id="NF008652">
    <property type="entry name" value="PRK11649.1"/>
    <property type="match status" value="1"/>
</dbReference>
<keyword evidence="7" id="KW-0482">Metalloprotease</keyword>
<gene>
    <name evidence="11" type="ORF">B0188_10085</name>
</gene>
<dbReference type="AlphaFoldDB" id="A0A1T0AVQ8"/>
<dbReference type="PANTHER" id="PTHR21666:SF292">
    <property type="entry name" value="MUREIN DD-ENDOPEPTIDASE MEPM"/>
    <property type="match status" value="1"/>
</dbReference>
<dbReference type="EMBL" id="MUYB01000049">
    <property type="protein sequence ID" value="OOS01157.1"/>
    <property type="molecule type" value="Genomic_DNA"/>
</dbReference>
<protein>
    <submittedName>
        <fullName evidence="11">Murein DD-endopeptidase MepM</fullName>
    </submittedName>
</protein>
<keyword evidence="6" id="KW-0862">Zinc</keyword>
<dbReference type="GO" id="GO:0006508">
    <property type="term" value="P:proteolysis"/>
    <property type="evidence" value="ECO:0007669"/>
    <property type="project" value="UniProtKB-KW"/>
</dbReference>
<keyword evidence="12" id="KW-1185">Reference proteome</keyword>
<keyword evidence="5" id="KW-0378">Hydrolase</keyword>
<evidence type="ECO:0000313" key="11">
    <source>
        <dbReference type="EMBL" id="OOS01157.1"/>
    </source>
</evidence>
<dbReference type="GO" id="GO:0004222">
    <property type="term" value="F:metalloendopeptidase activity"/>
    <property type="evidence" value="ECO:0007669"/>
    <property type="project" value="TreeGrafter"/>
</dbReference>
<evidence type="ECO:0000256" key="3">
    <source>
        <dbReference type="ARBA" id="ARBA00022670"/>
    </source>
</evidence>
<evidence type="ECO:0000256" key="8">
    <source>
        <dbReference type="SAM" id="MobiDB-lite"/>
    </source>
</evidence>
<evidence type="ECO:0000256" key="4">
    <source>
        <dbReference type="ARBA" id="ARBA00022723"/>
    </source>
</evidence>
<evidence type="ECO:0000256" key="6">
    <source>
        <dbReference type="ARBA" id="ARBA00022833"/>
    </source>
</evidence>
<comment type="subcellular location">
    <subcellularLocation>
        <location evidence="2">Cell envelope</location>
    </subcellularLocation>
</comment>
<name>A0A1T0AVQ8_9PAST</name>
<feature type="compositionally biased region" description="Low complexity" evidence="8">
    <location>
        <begin position="46"/>
        <end position="61"/>
    </location>
</feature>
<dbReference type="SUPFAM" id="SSF51261">
    <property type="entry name" value="Duplicated hybrid motif"/>
    <property type="match status" value="1"/>
</dbReference>
<evidence type="ECO:0000313" key="12">
    <source>
        <dbReference type="Proteomes" id="UP000190023"/>
    </source>
</evidence>
<dbReference type="Pfam" id="PF01551">
    <property type="entry name" value="Peptidase_M23"/>
    <property type="match status" value="1"/>
</dbReference>
<dbReference type="FunFam" id="2.70.70.10:FF:000002">
    <property type="entry name" value="Murein DD-endopeptidase MepM"/>
    <property type="match status" value="1"/>
</dbReference>